<evidence type="ECO:0000313" key="2">
    <source>
        <dbReference type="Proteomes" id="UP000295479"/>
    </source>
</evidence>
<organism evidence="1 2">
    <name type="scientific">Flavobacterium cellulosilyticum</name>
    <dbReference type="NCBI Taxonomy" id="2541731"/>
    <lineage>
        <taxon>Bacteria</taxon>
        <taxon>Pseudomonadati</taxon>
        <taxon>Bacteroidota</taxon>
        <taxon>Flavobacteriia</taxon>
        <taxon>Flavobacteriales</taxon>
        <taxon>Flavobacteriaceae</taxon>
        <taxon>Flavobacterium</taxon>
    </lineage>
</organism>
<dbReference type="EMBL" id="SMFK01000020">
    <property type="protein sequence ID" value="TDD94034.1"/>
    <property type="molecule type" value="Genomic_DNA"/>
</dbReference>
<comment type="caution">
    <text evidence="1">The sequence shown here is derived from an EMBL/GenBank/DDBJ whole genome shotgun (WGS) entry which is preliminary data.</text>
</comment>
<accession>A0A4R5CAC0</accession>
<evidence type="ECO:0000313" key="1">
    <source>
        <dbReference type="EMBL" id="TDD94034.1"/>
    </source>
</evidence>
<gene>
    <name evidence="1" type="ORF">E0F76_17775</name>
</gene>
<keyword evidence="2" id="KW-1185">Reference proteome</keyword>
<dbReference type="OrthoDB" id="1431099at2"/>
<dbReference type="Proteomes" id="UP000295479">
    <property type="component" value="Unassembled WGS sequence"/>
</dbReference>
<reference evidence="1 2" key="1">
    <citation type="submission" date="2019-03" db="EMBL/GenBank/DDBJ databases">
        <title>Flavobacterium AR-3-4 sp. nov. isolated from arctic soil.</title>
        <authorList>
            <person name="Chaudhary D.K."/>
        </authorList>
    </citation>
    <scope>NUCLEOTIDE SEQUENCE [LARGE SCALE GENOMIC DNA]</scope>
    <source>
        <strain evidence="1 2">AR-3-4</strain>
    </source>
</reference>
<dbReference type="AlphaFoldDB" id="A0A4R5CAC0"/>
<name>A0A4R5CAC0_9FLAO</name>
<protein>
    <recommendedName>
        <fullName evidence="3">Carboxypeptidase-like regulatory domain-containing protein</fullName>
    </recommendedName>
</protein>
<proteinExistence type="predicted"/>
<sequence length="253" mass="28844">MKNKIGILFLFLFYQFSVAQILTRIPLRGQVVNDSIQIDNGIVFNINAKTGTVISPKGYFTILAKVNDTLVFSSLAFKSKKIRLSSNEFSNSYLRVKLEIFAKQLIEVVVFAKKGIHPIEGNTQAIVDKQYFDDEKSSSKNRAMPPDGTIENGMDFVRMYKDILKILQINNPERTDFITPASFTEVAMKTISYSFYTNTLKLKEDEIGLFLIYCENDSKSKTLLKPKSKIELIDFLITKNDEFNAIITSENEK</sequence>
<evidence type="ECO:0008006" key="3">
    <source>
        <dbReference type="Google" id="ProtNLM"/>
    </source>
</evidence>